<name>A0AA37W5Q8_9GAMM</name>
<keyword evidence="1" id="KW-1133">Transmembrane helix</keyword>
<dbReference type="RefSeq" id="WP_284380126.1">
    <property type="nucleotide sequence ID" value="NZ_BSNM01000009.1"/>
</dbReference>
<dbReference type="EMBL" id="BSNM01000009">
    <property type="protein sequence ID" value="GLQ30790.1"/>
    <property type="molecule type" value="Genomic_DNA"/>
</dbReference>
<dbReference type="Gene3D" id="1.10.3210.10">
    <property type="entry name" value="Hypothetical protein af1432"/>
    <property type="match status" value="2"/>
</dbReference>
<dbReference type="InterPro" id="IPR003660">
    <property type="entry name" value="HAMP_dom"/>
</dbReference>
<dbReference type="GO" id="GO:0016020">
    <property type="term" value="C:membrane"/>
    <property type="evidence" value="ECO:0007669"/>
    <property type="project" value="InterPro"/>
</dbReference>
<evidence type="ECO:0000313" key="4">
    <source>
        <dbReference type="EMBL" id="GLQ30790.1"/>
    </source>
</evidence>
<dbReference type="AlphaFoldDB" id="A0AA37W5Q8"/>
<gene>
    <name evidence="4" type="ORF">GCM10007876_12690</name>
</gene>
<dbReference type="Gene3D" id="6.10.340.10">
    <property type="match status" value="1"/>
</dbReference>
<dbReference type="Gene3D" id="3.30.450.20">
    <property type="entry name" value="PAS domain"/>
    <property type="match status" value="2"/>
</dbReference>
<organism evidence="4 5">
    <name type="scientific">Litoribrevibacter albus</name>
    <dbReference type="NCBI Taxonomy" id="1473156"/>
    <lineage>
        <taxon>Bacteria</taxon>
        <taxon>Pseudomonadati</taxon>
        <taxon>Pseudomonadota</taxon>
        <taxon>Gammaproteobacteria</taxon>
        <taxon>Oceanospirillales</taxon>
        <taxon>Oceanospirillaceae</taxon>
        <taxon>Litoribrevibacter</taxon>
    </lineage>
</organism>
<dbReference type="CDD" id="cd06225">
    <property type="entry name" value="HAMP"/>
    <property type="match status" value="1"/>
</dbReference>
<dbReference type="CDD" id="cd00077">
    <property type="entry name" value="HDc"/>
    <property type="match status" value="1"/>
</dbReference>
<comment type="caution">
    <text evidence="4">The sequence shown here is derived from an EMBL/GenBank/DDBJ whole genome shotgun (WGS) entry which is preliminary data.</text>
</comment>
<dbReference type="InterPro" id="IPR037522">
    <property type="entry name" value="HD_GYP_dom"/>
</dbReference>
<dbReference type="SMART" id="SM00304">
    <property type="entry name" value="HAMP"/>
    <property type="match status" value="1"/>
</dbReference>
<dbReference type="SUPFAM" id="SSF109604">
    <property type="entry name" value="HD-domain/PDEase-like"/>
    <property type="match status" value="2"/>
</dbReference>
<dbReference type="InterPro" id="IPR029151">
    <property type="entry name" value="Sensor-like_sf"/>
</dbReference>
<dbReference type="InterPro" id="IPR003607">
    <property type="entry name" value="HD/PDEase_dom"/>
</dbReference>
<keyword evidence="1" id="KW-0812">Transmembrane</keyword>
<dbReference type="GO" id="GO:0008081">
    <property type="term" value="F:phosphoric diester hydrolase activity"/>
    <property type="evidence" value="ECO:0007669"/>
    <property type="project" value="UniProtKB-ARBA"/>
</dbReference>
<keyword evidence="5" id="KW-1185">Reference proteome</keyword>
<dbReference type="Pfam" id="PF13487">
    <property type="entry name" value="HD_5"/>
    <property type="match status" value="1"/>
</dbReference>
<sequence length="987" mass="112097">MLKHRFSIKIHITTLFISLILILGGVLAWFNYLKVSEILISTSNRLFDHLADEVTDSIENNYFSVISNVKLLAETELPKTDTYADRQHYESAMIAILDNNPRTAAISLGYPDGDYFIIRAIVSNYMREKFEAPDNARFMIDHIESDDPTRQIQRKFIDNDLKLIGDISYLDTEYNPTIRPWFLQAQQSDSPVTTAPYLFYFIGKLGITLSYEDKKSGAVIAADLTLDEISQQLSSTYLTPSSHILLIDSDNKLVAYQDINQVLKVDESGQLKQSTVSDLNKPEINEFIELSKTSNSSDNGGIERSFTLNGVNWFGIMTAIPMSDNQMSLIVLSPENELLTEATNIRTSSTIITAVILFFSLPLTWLLALRVARPLIALTRESERIKDLDFEQRKTARSFVLEIDELAASLNSMRGTINQFITLVNTVTSEQEHETLLSTVTKETRLASQAKTVAIYLCNSKRDMLTRACVSHDFETSDSPHTVSRPYTIADQPSVIQLSIDQHNLQSKDYTLGKAHNPNLVDDLLLTSELTLADVVAIPLLDRKQDLTGIVVMIFERHSTGDAISDHKISFAKSLAGFCAESLEKNRLYNDQKQLLESFIKLIAGAIDAKSPYTGGHCQRVPALAKLLTQAACEDETEAFKDFSMSEEEWEALHIASWLHDCGKVTTPEYVVDKATRLETIYNRIHEIRTRFEILKRDTLIDHHKERVRLARQGELTETKERELEEALSATLSTLDEEFAFIAECNMGDKFMDQDALDKINQISKRTWQRTISDRLGISWEERKRKDRIPEQSLPITEKVLDDRVDHLIPRDTKHLSGEDNPWGFKMTVPELKFNQGEIYNLSACTGTLTAEERFIINDHIIQTIVMLDKLPFPNHLKDVPDIAGNHHERMDGKGYPRQRTSEEMSLQSKVMAIADIFEALTACDRPYKEAKSLSAALNIMKFMAKEGHIDPDLFKLFIRSGTYKEYSEKFLASGQMDEISEEEYLL</sequence>
<feature type="transmembrane region" description="Helical" evidence="1">
    <location>
        <begin position="12"/>
        <end position="32"/>
    </location>
</feature>
<dbReference type="Proteomes" id="UP001161389">
    <property type="component" value="Unassembled WGS sequence"/>
</dbReference>
<dbReference type="Pfam" id="PF00672">
    <property type="entry name" value="HAMP"/>
    <property type="match status" value="1"/>
</dbReference>
<dbReference type="PANTHER" id="PTHR43155">
    <property type="entry name" value="CYCLIC DI-GMP PHOSPHODIESTERASE PA4108-RELATED"/>
    <property type="match status" value="1"/>
</dbReference>
<feature type="domain" description="HAMP" evidence="2">
    <location>
        <begin position="369"/>
        <end position="422"/>
    </location>
</feature>
<dbReference type="PROSITE" id="PS51832">
    <property type="entry name" value="HD_GYP"/>
    <property type="match status" value="1"/>
</dbReference>
<dbReference type="Gene3D" id="3.30.450.40">
    <property type="match status" value="1"/>
</dbReference>
<dbReference type="InterPro" id="IPR029016">
    <property type="entry name" value="GAF-like_dom_sf"/>
</dbReference>
<evidence type="ECO:0000259" key="2">
    <source>
        <dbReference type="PROSITE" id="PS50885"/>
    </source>
</evidence>
<evidence type="ECO:0000259" key="3">
    <source>
        <dbReference type="PROSITE" id="PS51832"/>
    </source>
</evidence>
<reference evidence="4" key="1">
    <citation type="journal article" date="2014" name="Int. J. Syst. Evol. Microbiol.">
        <title>Complete genome sequence of Corynebacterium casei LMG S-19264T (=DSM 44701T), isolated from a smear-ripened cheese.</title>
        <authorList>
            <consortium name="US DOE Joint Genome Institute (JGI-PGF)"/>
            <person name="Walter F."/>
            <person name="Albersmeier A."/>
            <person name="Kalinowski J."/>
            <person name="Ruckert C."/>
        </authorList>
    </citation>
    <scope>NUCLEOTIDE SEQUENCE</scope>
    <source>
        <strain evidence="4">NBRC 110071</strain>
    </source>
</reference>
<dbReference type="GO" id="GO:0007165">
    <property type="term" value="P:signal transduction"/>
    <property type="evidence" value="ECO:0007669"/>
    <property type="project" value="InterPro"/>
</dbReference>
<reference evidence="4" key="2">
    <citation type="submission" date="2023-01" db="EMBL/GenBank/DDBJ databases">
        <title>Draft genome sequence of Litoribrevibacter albus strain NBRC 110071.</title>
        <authorList>
            <person name="Sun Q."/>
            <person name="Mori K."/>
        </authorList>
    </citation>
    <scope>NUCLEOTIDE SEQUENCE</scope>
    <source>
        <strain evidence="4">NBRC 110071</strain>
    </source>
</reference>
<dbReference type="SUPFAM" id="SSF55781">
    <property type="entry name" value="GAF domain-like"/>
    <property type="match status" value="1"/>
</dbReference>
<proteinExistence type="predicted"/>
<feature type="transmembrane region" description="Helical" evidence="1">
    <location>
        <begin position="351"/>
        <end position="372"/>
    </location>
</feature>
<dbReference type="SMART" id="SM00471">
    <property type="entry name" value="HDc"/>
    <property type="match status" value="1"/>
</dbReference>
<keyword evidence="1" id="KW-0472">Membrane</keyword>
<accession>A0AA37W5Q8</accession>
<evidence type="ECO:0000256" key="1">
    <source>
        <dbReference type="SAM" id="Phobius"/>
    </source>
</evidence>
<protein>
    <submittedName>
        <fullName evidence="4">Phosphodiesterase</fullName>
    </submittedName>
</protein>
<dbReference type="SUPFAM" id="SSF103190">
    <property type="entry name" value="Sensory domain-like"/>
    <property type="match status" value="1"/>
</dbReference>
<feature type="domain" description="HD-GYP" evidence="3">
    <location>
        <begin position="765"/>
        <end position="974"/>
    </location>
</feature>
<dbReference type="PANTHER" id="PTHR43155:SF2">
    <property type="entry name" value="CYCLIC DI-GMP PHOSPHODIESTERASE PA4108"/>
    <property type="match status" value="1"/>
</dbReference>
<dbReference type="PROSITE" id="PS50885">
    <property type="entry name" value="HAMP"/>
    <property type="match status" value="1"/>
</dbReference>
<evidence type="ECO:0000313" key="5">
    <source>
        <dbReference type="Proteomes" id="UP001161389"/>
    </source>
</evidence>